<name>A0A1I7WH55_HETBA</name>
<reference evidence="2" key="1">
    <citation type="submission" date="2016-11" db="UniProtKB">
        <authorList>
            <consortium name="WormBaseParasite"/>
        </authorList>
    </citation>
    <scope>IDENTIFICATION</scope>
</reference>
<accession>A0A1I7WH55</accession>
<keyword evidence="1" id="KW-1185">Reference proteome</keyword>
<evidence type="ECO:0000313" key="2">
    <source>
        <dbReference type="WBParaSite" id="Hba_04322"/>
    </source>
</evidence>
<dbReference type="WBParaSite" id="Hba_04322">
    <property type="protein sequence ID" value="Hba_04322"/>
    <property type="gene ID" value="Hba_04322"/>
</dbReference>
<sequence length="55" mass="6246">MKNGGRDYFSFPAAGCSDRRMVTMAITDRHQVDPTFAHWCKKEAKLSIQICDTPL</sequence>
<proteinExistence type="predicted"/>
<dbReference type="AlphaFoldDB" id="A0A1I7WH55"/>
<dbReference type="Proteomes" id="UP000095283">
    <property type="component" value="Unplaced"/>
</dbReference>
<evidence type="ECO:0000313" key="1">
    <source>
        <dbReference type="Proteomes" id="UP000095283"/>
    </source>
</evidence>
<organism evidence="1 2">
    <name type="scientific">Heterorhabditis bacteriophora</name>
    <name type="common">Entomopathogenic nematode worm</name>
    <dbReference type="NCBI Taxonomy" id="37862"/>
    <lineage>
        <taxon>Eukaryota</taxon>
        <taxon>Metazoa</taxon>
        <taxon>Ecdysozoa</taxon>
        <taxon>Nematoda</taxon>
        <taxon>Chromadorea</taxon>
        <taxon>Rhabditida</taxon>
        <taxon>Rhabditina</taxon>
        <taxon>Rhabditomorpha</taxon>
        <taxon>Strongyloidea</taxon>
        <taxon>Heterorhabditidae</taxon>
        <taxon>Heterorhabditis</taxon>
    </lineage>
</organism>
<protein>
    <submittedName>
        <fullName evidence="2">Transposase</fullName>
    </submittedName>
</protein>